<name>R7H879_9BACT</name>
<comment type="caution">
    <text evidence="2">The sequence shown here is derived from an EMBL/GenBank/DDBJ whole genome shotgun (WGS) entry which is preliminary data.</text>
</comment>
<dbReference type="AlphaFoldDB" id="R7H879"/>
<evidence type="ECO:0000313" key="3">
    <source>
        <dbReference type="Proteomes" id="UP000018072"/>
    </source>
</evidence>
<protein>
    <submittedName>
        <fullName evidence="2">Uncharacterized protein</fullName>
    </submittedName>
</protein>
<evidence type="ECO:0000313" key="2">
    <source>
        <dbReference type="EMBL" id="CDE34397.1"/>
    </source>
</evidence>
<dbReference type="EMBL" id="CBIT010000237">
    <property type="protein sequence ID" value="CDE34397.1"/>
    <property type="molecule type" value="Genomic_DNA"/>
</dbReference>
<dbReference type="Proteomes" id="UP000018072">
    <property type="component" value="Unassembled WGS sequence"/>
</dbReference>
<organism evidence="2 3">
    <name type="scientific">Leyella stercorea CAG:629</name>
    <dbReference type="NCBI Taxonomy" id="1263103"/>
    <lineage>
        <taxon>Bacteria</taxon>
        <taxon>Pseudomonadati</taxon>
        <taxon>Bacteroidota</taxon>
        <taxon>Bacteroidia</taxon>
        <taxon>Bacteroidales</taxon>
        <taxon>Prevotellaceae</taxon>
        <taxon>Leyella</taxon>
    </lineage>
</organism>
<feature type="compositionally biased region" description="Basic residues" evidence="1">
    <location>
        <begin position="18"/>
        <end position="32"/>
    </location>
</feature>
<evidence type="ECO:0000256" key="1">
    <source>
        <dbReference type="SAM" id="MobiDB-lite"/>
    </source>
</evidence>
<gene>
    <name evidence="2" type="ORF">BN741_00154</name>
</gene>
<reference evidence="2" key="1">
    <citation type="submission" date="2012-11" db="EMBL/GenBank/DDBJ databases">
        <title>Dependencies among metagenomic species, viruses, plasmids and units of genetic variation.</title>
        <authorList>
            <person name="Nielsen H.B."/>
            <person name="Almeida M."/>
            <person name="Juncker A.S."/>
            <person name="Rasmussen S."/>
            <person name="Li J."/>
            <person name="Sunagawa S."/>
            <person name="Plichta D."/>
            <person name="Gautier L."/>
            <person name="Le Chatelier E."/>
            <person name="Peletier E."/>
            <person name="Bonde I."/>
            <person name="Nielsen T."/>
            <person name="Manichanh C."/>
            <person name="Arumugam M."/>
            <person name="Batto J."/>
            <person name="Santos M.B.Q.D."/>
            <person name="Blom N."/>
            <person name="Borruel N."/>
            <person name="Burgdorf K.S."/>
            <person name="Boumezbeur F."/>
            <person name="Casellas F."/>
            <person name="Dore J."/>
            <person name="Guarner F."/>
            <person name="Hansen T."/>
            <person name="Hildebrand F."/>
            <person name="Kaas R.S."/>
            <person name="Kennedy S."/>
            <person name="Kristiansen K."/>
            <person name="Kultima J.R."/>
            <person name="Leonard P."/>
            <person name="Levenez F."/>
            <person name="Lund O."/>
            <person name="Moumen B."/>
            <person name="Le Paslier D."/>
            <person name="Pons N."/>
            <person name="Pedersen O."/>
            <person name="Prifti E."/>
            <person name="Qin J."/>
            <person name="Raes J."/>
            <person name="Tap J."/>
            <person name="Tims S."/>
            <person name="Ussery D.W."/>
            <person name="Yamada T."/>
            <person name="MetaHit consortium"/>
            <person name="Renault P."/>
            <person name="Sicheritz-Ponten T."/>
            <person name="Bork P."/>
            <person name="Wang J."/>
            <person name="Brunak S."/>
            <person name="Ehrlich S.D."/>
        </authorList>
    </citation>
    <scope>NUCLEOTIDE SEQUENCE [LARGE SCALE GENOMIC DNA]</scope>
</reference>
<proteinExistence type="predicted"/>
<feature type="region of interest" description="Disordered" evidence="1">
    <location>
        <begin position="1"/>
        <end position="33"/>
    </location>
</feature>
<sequence>MRYQESNQHTHPEFKPHSPIKHGGHKRKRNKLPYHTPEHLRMVKIGKSLVDPLLYGDNPFYASTFHRLDFLHRLVMIKQFHKHYFLYSYFFSPIIHGTYRFTNGTNA</sequence>
<accession>R7H879</accession>